<evidence type="ECO:0000313" key="3">
    <source>
        <dbReference type="EMBL" id="KAK5632294.1"/>
    </source>
</evidence>
<sequence>MSQEPNLQPPVNATITVCQKYSSSGIPIHNVGRSFMDMYSARVCALAAFHSAYSLPSAMMTATIMTNMADRIDQTVVYGTALQTTDTVRLNKSTPPPSVGPTPGAPCPGPGGPGGGAAPAFSRARCLYCVCASTQRRTSSCSRSRSTCAARVGGAEALRDGLLAHPLDTGIQVPLRGCEDGDLLVQRALRLRRLLPVAVDHRVLLGELVPERLPLRIDCLDVVFESCDLQLQSPILSVRRGSSPPGLFLAVAVTVAAAAAAAVVSRLWILLKVGNALTFDISADGLFLLEPDDLLINTVDICRETGYIALKLIAYLAETLVLASQSADLICMLLGFLIKLPDFLFKIHDESLGIGLDPYVVIGL</sequence>
<reference evidence="3 4" key="1">
    <citation type="submission" date="2023-10" db="EMBL/GenBank/DDBJ databases">
        <title>Draft genome sequence of Xylaria bambusicola isolate GMP-LS, the root and basal stem rot pathogen of sugarcane in Indonesia.</title>
        <authorList>
            <person name="Selvaraj P."/>
            <person name="Muralishankar V."/>
            <person name="Muruganantham S."/>
            <person name="Sp S."/>
            <person name="Haryani S."/>
            <person name="Lau K.J.X."/>
            <person name="Naqvi N.I."/>
        </authorList>
    </citation>
    <scope>NUCLEOTIDE SEQUENCE [LARGE SCALE GENOMIC DNA]</scope>
    <source>
        <strain evidence="3">GMP-LS</strain>
    </source>
</reference>
<gene>
    <name evidence="3" type="ORF">RRF57_008008</name>
</gene>
<feature type="region of interest" description="Disordered" evidence="1">
    <location>
        <begin position="88"/>
        <end position="114"/>
    </location>
</feature>
<dbReference type="AlphaFoldDB" id="A0AAN7UWB0"/>
<dbReference type="EMBL" id="JAWHQM010000024">
    <property type="protein sequence ID" value="KAK5632294.1"/>
    <property type="molecule type" value="Genomic_DNA"/>
</dbReference>
<organism evidence="3 4">
    <name type="scientific">Xylaria bambusicola</name>
    <dbReference type="NCBI Taxonomy" id="326684"/>
    <lineage>
        <taxon>Eukaryota</taxon>
        <taxon>Fungi</taxon>
        <taxon>Dikarya</taxon>
        <taxon>Ascomycota</taxon>
        <taxon>Pezizomycotina</taxon>
        <taxon>Sordariomycetes</taxon>
        <taxon>Xylariomycetidae</taxon>
        <taxon>Xylariales</taxon>
        <taxon>Xylariaceae</taxon>
        <taxon>Xylaria</taxon>
    </lineage>
</organism>
<protein>
    <submittedName>
        <fullName evidence="3">Uncharacterized protein</fullName>
    </submittedName>
</protein>
<evidence type="ECO:0000256" key="2">
    <source>
        <dbReference type="SAM" id="Phobius"/>
    </source>
</evidence>
<proteinExistence type="predicted"/>
<keyword evidence="2" id="KW-0812">Transmembrane</keyword>
<evidence type="ECO:0000256" key="1">
    <source>
        <dbReference type="SAM" id="MobiDB-lite"/>
    </source>
</evidence>
<feature type="compositionally biased region" description="Pro residues" evidence="1">
    <location>
        <begin position="94"/>
        <end position="111"/>
    </location>
</feature>
<accession>A0AAN7UWB0</accession>
<dbReference type="Proteomes" id="UP001305414">
    <property type="component" value="Unassembled WGS sequence"/>
</dbReference>
<feature type="transmembrane region" description="Helical" evidence="2">
    <location>
        <begin position="247"/>
        <end position="269"/>
    </location>
</feature>
<name>A0AAN7UWB0_9PEZI</name>
<evidence type="ECO:0000313" key="4">
    <source>
        <dbReference type="Proteomes" id="UP001305414"/>
    </source>
</evidence>
<keyword evidence="4" id="KW-1185">Reference proteome</keyword>
<keyword evidence="2" id="KW-0472">Membrane</keyword>
<comment type="caution">
    <text evidence="3">The sequence shown here is derived from an EMBL/GenBank/DDBJ whole genome shotgun (WGS) entry which is preliminary data.</text>
</comment>
<keyword evidence="2" id="KW-1133">Transmembrane helix</keyword>